<dbReference type="EMBL" id="BACD03000020">
    <property type="protein sequence ID" value="GAO49151.1"/>
    <property type="molecule type" value="Genomic_DNA"/>
</dbReference>
<gene>
    <name evidence="5" type="ORF">G7K_3309-t1</name>
</gene>
<comment type="caution">
    <text evidence="5">The sequence shown here is derived from an EMBL/GenBank/DDBJ whole genome shotgun (WGS) entry which is preliminary data.</text>
</comment>
<evidence type="ECO:0000313" key="5">
    <source>
        <dbReference type="EMBL" id="GAO49151.1"/>
    </source>
</evidence>
<keyword evidence="3 4" id="KW-0732">Signal</keyword>
<accession>A0A0E9NHJ1</accession>
<feature type="chain" id="PRO_5002430418" description="Long chronological lifespan protein 2" evidence="4">
    <location>
        <begin position="21"/>
        <end position="116"/>
    </location>
</feature>
<proteinExistence type="inferred from homology"/>
<reference evidence="5 6" key="3">
    <citation type="journal article" date="2015" name="Genome Announc.">
        <title>Draft Genome Sequence of the Archiascomycetous Yeast Saitoella complicata.</title>
        <authorList>
            <person name="Yamauchi K."/>
            <person name="Kondo S."/>
            <person name="Hamamoto M."/>
            <person name="Takahashi Y."/>
            <person name="Ogura Y."/>
            <person name="Hayashi T."/>
            <person name="Nishida H."/>
        </authorList>
    </citation>
    <scope>NUCLEOTIDE SEQUENCE [LARGE SCALE GENOMIC DNA]</scope>
    <source>
        <strain evidence="5 6">NRRL Y-17804</strain>
    </source>
</reference>
<feature type="signal peptide" evidence="4">
    <location>
        <begin position="1"/>
        <end position="20"/>
    </location>
</feature>
<reference evidence="5 6" key="1">
    <citation type="journal article" date="2011" name="J. Gen. Appl. Microbiol.">
        <title>Draft genome sequencing of the enigmatic yeast Saitoella complicata.</title>
        <authorList>
            <person name="Nishida H."/>
            <person name="Hamamoto M."/>
            <person name="Sugiyama J."/>
        </authorList>
    </citation>
    <scope>NUCLEOTIDE SEQUENCE [LARGE SCALE GENOMIC DNA]</scope>
    <source>
        <strain evidence="5 6">NRRL Y-17804</strain>
    </source>
</reference>
<protein>
    <recommendedName>
        <fullName evidence="2">Long chronological lifespan protein 2</fullName>
    </recommendedName>
</protein>
<dbReference type="InterPro" id="IPR034543">
    <property type="entry name" value="LCL2"/>
</dbReference>
<evidence type="ECO:0000256" key="2">
    <source>
        <dbReference type="ARBA" id="ARBA00018534"/>
    </source>
</evidence>
<comment type="similarity">
    <text evidence="1">Belongs to the LCL2 family.</text>
</comment>
<dbReference type="PANTHER" id="PTHR38425">
    <property type="entry name" value="LONG CHRONOLOGICAL LIFESPAN PROTEIN 2"/>
    <property type="match status" value="1"/>
</dbReference>
<dbReference type="OMA" id="DNYLCPD"/>
<keyword evidence="6" id="KW-1185">Reference proteome</keyword>
<organism evidence="5 6">
    <name type="scientific">Saitoella complicata (strain BCRC 22490 / CBS 7301 / JCM 7358 / NBRC 10748 / NRRL Y-17804)</name>
    <dbReference type="NCBI Taxonomy" id="698492"/>
    <lineage>
        <taxon>Eukaryota</taxon>
        <taxon>Fungi</taxon>
        <taxon>Dikarya</taxon>
        <taxon>Ascomycota</taxon>
        <taxon>Taphrinomycotina</taxon>
        <taxon>Taphrinomycotina incertae sedis</taxon>
        <taxon>Saitoella</taxon>
    </lineage>
</organism>
<name>A0A0E9NHJ1_SAICN</name>
<evidence type="ECO:0000256" key="1">
    <source>
        <dbReference type="ARBA" id="ARBA00010545"/>
    </source>
</evidence>
<dbReference type="GO" id="GO:0036503">
    <property type="term" value="P:ERAD pathway"/>
    <property type="evidence" value="ECO:0007669"/>
    <property type="project" value="TreeGrafter"/>
</dbReference>
<dbReference type="AlphaFoldDB" id="A0A0E9NHJ1"/>
<reference evidence="5 6" key="2">
    <citation type="journal article" date="2014" name="J. Gen. Appl. Microbiol.">
        <title>The early diverging ascomycetous budding yeast Saitoella complicata has three histone deacetylases belonging to the Clr6, Hos2, and Rpd3 lineages.</title>
        <authorList>
            <person name="Nishida H."/>
            <person name="Matsumoto T."/>
            <person name="Kondo S."/>
            <person name="Hamamoto M."/>
            <person name="Yoshikawa H."/>
        </authorList>
    </citation>
    <scope>NUCLEOTIDE SEQUENCE [LARGE SCALE GENOMIC DNA]</scope>
    <source>
        <strain evidence="5 6">NRRL Y-17804</strain>
    </source>
</reference>
<evidence type="ECO:0000256" key="3">
    <source>
        <dbReference type="ARBA" id="ARBA00022729"/>
    </source>
</evidence>
<dbReference type="Proteomes" id="UP000033140">
    <property type="component" value="Unassembled WGS sequence"/>
</dbReference>
<evidence type="ECO:0000256" key="4">
    <source>
        <dbReference type="SAM" id="SignalP"/>
    </source>
</evidence>
<sequence>MTRLPLLFVVIATIIATASAQFGNIFDQFFGHHGQQQQQQQQAHGGVEWYKRQHEAGNCPLDKYVCPDTMACVDAPKDCPCRFAGETKCVTGKGSYVCLMGGGGVDVCKEVKKVMR</sequence>
<dbReference type="PANTHER" id="PTHR38425:SF1">
    <property type="entry name" value="LONG CHRONOLOGICAL LIFESPAN PROTEIN 2"/>
    <property type="match status" value="1"/>
</dbReference>
<evidence type="ECO:0000313" key="6">
    <source>
        <dbReference type="Proteomes" id="UP000033140"/>
    </source>
</evidence>
<dbReference type="STRING" id="698492.A0A0E9NHJ1"/>